<sequence>MHPRPRVSHVQGPQISCFTPTNFTAKQAGYVDTYCWDSLMHHEFDGDGNFEERSLWVHKRERSSKFPSPSNSWCMRESQQYVSTYPACLAVKFVGVKQLI</sequence>
<reference evidence="1" key="1">
    <citation type="submission" date="2021-05" db="EMBL/GenBank/DDBJ databases">
        <authorList>
            <person name="Tigano A."/>
        </authorList>
    </citation>
    <scope>NUCLEOTIDE SEQUENCE</scope>
</reference>
<comment type="caution">
    <text evidence="1">The sequence shown here is derived from an EMBL/GenBank/DDBJ whole genome shotgun (WGS) entry which is preliminary data.</text>
</comment>
<keyword evidence="2" id="KW-1185">Reference proteome</keyword>
<dbReference type="OrthoDB" id="10056939at2759"/>
<dbReference type="Proteomes" id="UP000677803">
    <property type="component" value="Unassembled WGS sequence"/>
</dbReference>
<dbReference type="GO" id="GO:0006812">
    <property type="term" value="P:monoatomic cation transport"/>
    <property type="evidence" value="ECO:0007669"/>
    <property type="project" value="InterPro"/>
</dbReference>
<organism evidence="1 2">
    <name type="scientific">Menidia menidia</name>
    <name type="common">Atlantic silverside</name>
    <dbReference type="NCBI Taxonomy" id="238744"/>
    <lineage>
        <taxon>Eukaryota</taxon>
        <taxon>Metazoa</taxon>
        <taxon>Chordata</taxon>
        <taxon>Craniata</taxon>
        <taxon>Vertebrata</taxon>
        <taxon>Euteleostomi</taxon>
        <taxon>Actinopterygii</taxon>
        <taxon>Neopterygii</taxon>
        <taxon>Teleostei</taxon>
        <taxon>Neoteleostei</taxon>
        <taxon>Acanthomorphata</taxon>
        <taxon>Ovalentaria</taxon>
        <taxon>Atherinomorphae</taxon>
        <taxon>Atheriniformes</taxon>
        <taxon>Atherinopsidae</taxon>
        <taxon>Menidiinae</taxon>
        <taxon>Menidia</taxon>
    </lineage>
</organism>
<protein>
    <submittedName>
        <fullName evidence="1">(Atlantic silverside) hypothetical protein</fullName>
    </submittedName>
</protein>
<dbReference type="EMBL" id="CAJRST010007668">
    <property type="protein sequence ID" value="CAG5896323.1"/>
    <property type="molecule type" value="Genomic_DNA"/>
</dbReference>
<dbReference type="PANTHER" id="PTHR15759:SF3">
    <property type="entry name" value="PANNEXIN-3"/>
    <property type="match status" value="1"/>
</dbReference>
<dbReference type="GO" id="GO:0032732">
    <property type="term" value="P:positive regulation of interleukin-1 production"/>
    <property type="evidence" value="ECO:0007669"/>
    <property type="project" value="InterPro"/>
</dbReference>
<dbReference type="PANTHER" id="PTHR15759">
    <property type="entry name" value="PANNEXIN"/>
    <property type="match status" value="1"/>
</dbReference>
<evidence type="ECO:0000313" key="1">
    <source>
        <dbReference type="EMBL" id="CAG5896323.1"/>
    </source>
</evidence>
<evidence type="ECO:0000313" key="2">
    <source>
        <dbReference type="Proteomes" id="UP000677803"/>
    </source>
</evidence>
<proteinExistence type="predicted"/>
<gene>
    <name evidence="1" type="ORF">MMEN_LOCUS7394</name>
</gene>
<dbReference type="GO" id="GO:0007267">
    <property type="term" value="P:cell-cell signaling"/>
    <property type="evidence" value="ECO:0007669"/>
    <property type="project" value="TreeGrafter"/>
</dbReference>
<name>A0A8S4AQ63_9TELE</name>
<dbReference type="AlphaFoldDB" id="A0A8S4AQ63"/>
<dbReference type="InterPro" id="IPR039099">
    <property type="entry name" value="Pannexin"/>
</dbReference>
<dbReference type="GO" id="GO:0005886">
    <property type="term" value="C:plasma membrane"/>
    <property type="evidence" value="ECO:0007669"/>
    <property type="project" value="TreeGrafter"/>
</dbReference>
<dbReference type="GO" id="GO:0022829">
    <property type="term" value="F:wide pore channel activity"/>
    <property type="evidence" value="ECO:0007669"/>
    <property type="project" value="TreeGrafter"/>
</dbReference>
<accession>A0A8S4AQ63</accession>